<comment type="caution">
    <text evidence="1">The sequence shown here is derived from an EMBL/GenBank/DDBJ whole genome shotgun (WGS) entry which is preliminary data.</text>
</comment>
<dbReference type="EMBL" id="BARS01039727">
    <property type="protein sequence ID" value="GAG22239.1"/>
    <property type="molecule type" value="Genomic_DNA"/>
</dbReference>
<proteinExistence type="predicted"/>
<evidence type="ECO:0000313" key="1">
    <source>
        <dbReference type="EMBL" id="GAG22239.1"/>
    </source>
</evidence>
<reference evidence="1" key="1">
    <citation type="journal article" date="2014" name="Front. Microbiol.">
        <title>High frequency of phylogenetically diverse reductive dehalogenase-homologous genes in deep subseafloor sedimentary metagenomes.</title>
        <authorList>
            <person name="Kawai M."/>
            <person name="Futagami T."/>
            <person name="Toyoda A."/>
            <person name="Takaki Y."/>
            <person name="Nishi S."/>
            <person name="Hori S."/>
            <person name="Arai W."/>
            <person name="Tsubouchi T."/>
            <person name="Morono Y."/>
            <person name="Uchiyama I."/>
            <person name="Ito T."/>
            <person name="Fujiyama A."/>
            <person name="Inagaki F."/>
            <person name="Takami H."/>
        </authorList>
    </citation>
    <scope>NUCLEOTIDE SEQUENCE</scope>
    <source>
        <strain evidence="1">Expedition CK06-06</strain>
    </source>
</reference>
<name>X0VV05_9ZZZZ</name>
<gene>
    <name evidence="1" type="ORF">S01H1_60643</name>
</gene>
<organism evidence="1">
    <name type="scientific">marine sediment metagenome</name>
    <dbReference type="NCBI Taxonomy" id="412755"/>
    <lineage>
        <taxon>unclassified sequences</taxon>
        <taxon>metagenomes</taxon>
        <taxon>ecological metagenomes</taxon>
    </lineage>
</organism>
<accession>X0VV05</accession>
<sequence length="80" mass="9027">MSDRAYPHHAFAKDQNSAHREVARLKASGVESHFRKYFCGYEILFGSDYKPSLVGDPPGLRKKLSGFLNNLFQPSRGEPT</sequence>
<dbReference type="AlphaFoldDB" id="X0VV05"/>
<protein>
    <submittedName>
        <fullName evidence="1">Uncharacterized protein</fullName>
    </submittedName>
</protein>